<dbReference type="EMBL" id="LAZR01000239">
    <property type="protein sequence ID" value="KKN79986.1"/>
    <property type="molecule type" value="Genomic_DNA"/>
</dbReference>
<accession>A0A0F9W2V0</accession>
<dbReference type="AlphaFoldDB" id="A0A0F9W2V0"/>
<protein>
    <submittedName>
        <fullName evidence="1">Uncharacterized protein</fullName>
    </submittedName>
</protein>
<evidence type="ECO:0000313" key="1">
    <source>
        <dbReference type="EMBL" id="KKN79986.1"/>
    </source>
</evidence>
<reference evidence="1" key="1">
    <citation type="journal article" date="2015" name="Nature">
        <title>Complex archaea that bridge the gap between prokaryotes and eukaryotes.</title>
        <authorList>
            <person name="Spang A."/>
            <person name="Saw J.H."/>
            <person name="Jorgensen S.L."/>
            <person name="Zaremba-Niedzwiedzka K."/>
            <person name="Martijn J."/>
            <person name="Lind A.E."/>
            <person name="van Eijk R."/>
            <person name="Schleper C."/>
            <person name="Guy L."/>
            <person name="Ettema T.J."/>
        </authorList>
    </citation>
    <scope>NUCLEOTIDE SEQUENCE</scope>
</reference>
<organism evidence="1">
    <name type="scientific">marine sediment metagenome</name>
    <dbReference type="NCBI Taxonomy" id="412755"/>
    <lineage>
        <taxon>unclassified sequences</taxon>
        <taxon>metagenomes</taxon>
        <taxon>ecological metagenomes</taxon>
    </lineage>
</organism>
<sequence>MKNPVPMRCARECREPPIIIHHMPGRMGRGFHLACKCQWAPGSERESNAITNWNGQQSGIVYYSSDPTCRHPIHKPRGFLARLRSMFR</sequence>
<gene>
    <name evidence="1" type="ORF">LCGC14_0334940</name>
</gene>
<comment type="caution">
    <text evidence="1">The sequence shown here is derived from an EMBL/GenBank/DDBJ whole genome shotgun (WGS) entry which is preliminary data.</text>
</comment>
<proteinExistence type="predicted"/>
<name>A0A0F9W2V0_9ZZZZ</name>